<evidence type="ECO:0000313" key="2">
    <source>
        <dbReference type="Proteomes" id="UP000310066"/>
    </source>
</evidence>
<gene>
    <name evidence="1" type="ORF">B0A54_16943</name>
</gene>
<dbReference type="Gene3D" id="3.40.50.300">
    <property type="entry name" value="P-loop containing nucleotide triphosphate hydrolases"/>
    <property type="match status" value="1"/>
</dbReference>
<sequence>MLPVTATPDDGVTVVVVSTVSLRQDLQERCDREHIPIVEWDGRRPLYHAGILIVMSESAVTKAFGRFIDEKRTMQQLDWIVIDECQVILESHADWRPEVSELC</sequence>
<organism evidence="1 2">
    <name type="scientific">Friedmanniomyces endolithicus</name>
    <dbReference type="NCBI Taxonomy" id="329885"/>
    <lineage>
        <taxon>Eukaryota</taxon>
        <taxon>Fungi</taxon>
        <taxon>Dikarya</taxon>
        <taxon>Ascomycota</taxon>
        <taxon>Pezizomycotina</taxon>
        <taxon>Dothideomycetes</taxon>
        <taxon>Dothideomycetidae</taxon>
        <taxon>Mycosphaerellales</taxon>
        <taxon>Teratosphaeriaceae</taxon>
        <taxon>Friedmanniomyces</taxon>
    </lineage>
</organism>
<dbReference type="InterPro" id="IPR027417">
    <property type="entry name" value="P-loop_NTPase"/>
</dbReference>
<evidence type="ECO:0008006" key="3">
    <source>
        <dbReference type="Google" id="ProtNLM"/>
    </source>
</evidence>
<proteinExistence type="predicted"/>
<protein>
    <recommendedName>
        <fullName evidence="3">Helicase ATP-binding domain-containing protein</fullName>
    </recommendedName>
</protein>
<dbReference type="EMBL" id="NAJP01000120">
    <property type="protein sequence ID" value="TKA28251.1"/>
    <property type="molecule type" value="Genomic_DNA"/>
</dbReference>
<dbReference type="SUPFAM" id="SSF52540">
    <property type="entry name" value="P-loop containing nucleoside triphosphate hydrolases"/>
    <property type="match status" value="1"/>
</dbReference>
<reference evidence="1 2" key="1">
    <citation type="submission" date="2017-03" db="EMBL/GenBank/DDBJ databases">
        <title>Genomes of endolithic fungi from Antarctica.</title>
        <authorList>
            <person name="Coleine C."/>
            <person name="Masonjones S."/>
            <person name="Stajich J.E."/>
        </authorList>
    </citation>
    <scope>NUCLEOTIDE SEQUENCE [LARGE SCALE GENOMIC DNA]</scope>
    <source>
        <strain evidence="1 2">CCFEE 5311</strain>
    </source>
</reference>
<dbReference type="OrthoDB" id="3894771at2759"/>
<accession>A0A4U0U055</accession>
<dbReference type="Proteomes" id="UP000310066">
    <property type="component" value="Unassembled WGS sequence"/>
</dbReference>
<evidence type="ECO:0000313" key="1">
    <source>
        <dbReference type="EMBL" id="TKA28251.1"/>
    </source>
</evidence>
<dbReference type="STRING" id="329885.A0A4U0U055"/>
<comment type="caution">
    <text evidence="1">The sequence shown here is derived from an EMBL/GenBank/DDBJ whole genome shotgun (WGS) entry which is preliminary data.</text>
</comment>
<name>A0A4U0U055_9PEZI</name>
<dbReference type="AlphaFoldDB" id="A0A4U0U055"/>